<accession>A0A0B7BSG1</accession>
<dbReference type="AlphaFoldDB" id="A0A0B7BSG1"/>
<feature type="non-terminal residue" evidence="1">
    <location>
        <position position="69"/>
    </location>
</feature>
<reference evidence="1" key="1">
    <citation type="submission" date="2014-12" db="EMBL/GenBank/DDBJ databases">
        <title>Insight into the proteome of Arion vulgaris.</title>
        <authorList>
            <person name="Aradska J."/>
            <person name="Bulat T."/>
            <person name="Smidak R."/>
            <person name="Sarate P."/>
            <person name="Gangsoo J."/>
            <person name="Sialana F."/>
            <person name="Bilban M."/>
            <person name="Lubec G."/>
        </authorList>
    </citation>
    <scope>NUCLEOTIDE SEQUENCE</scope>
    <source>
        <tissue evidence="1">Skin</tissue>
    </source>
</reference>
<dbReference type="EMBL" id="HACG01049299">
    <property type="protein sequence ID" value="CEK96164.1"/>
    <property type="molecule type" value="Transcribed_RNA"/>
</dbReference>
<evidence type="ECO:0000313" key="1">
    <source>
        <dbReference type="EMBL" id="CEK96164.1"/>
    </source>
</evidence>
<organism evidence="1">
    <name type="scientific">Arion vulgaris</name>
    <dbReference type="NCBI Taxonomy" id="1028688"/>
    <lineage>
        <taxon>Eukaryota</taxon>
        <taxon>Metazoa</taxon>
        <taxon>Spiralia</taxon>
        <taxon>Lophotrochozoa</taxon>
        <taxon>Mollusca</taxon>
        <taxon>Gastropoda</taxon>
        <taxon>Heterobranchia</taxon>
        <taxon>Euthyneura</taxon>
        <taxon>Panpulmonata</taxon>
        <taxon>Eupulmonata</taxon>
        <taxon>Stylommatophora</taxon>
        <taxon>Helicina</taxon>
        <taxon>Arionoidea</taxon>
        <taxon>Arionidae</taxon>
        <taxon>Arion</taxon>
    </lineage>
</organism>
<proteinExistence type="predicted"/>
<name>A0A0B7BSG1_9EUPU</name>
<gene>
    <name evidence="1" type="primary">ORF210819</name>
</gene>
<sequence length="69" mass="8073">SFCWSTSRDVSSILVILSMYIIKRRGDKTHPCRTPDVTGFRILESINVDEKDLRLIKNMYWQQSAAIRL</sequence>
<feature type="non-terminal residue" evidence="1">
    <location>
        <position position="1"/>
    </location>
</feature>
<protein>
    <submittedName>
        <fullName evidence="1">Uncharacterized protein</fullName>
    </submittedName>
</protein>